<comment type="caution">
    <text evidence="3">The sequence shown here is derived from an EMBL/GenBank/DDBJ whole genome shotgun (WGS) entry which is preliminary data.</text>
</comment>
<dbReference type="Proteomes" id="UP000466345">
    <property type="component" value="Unassembled WGS sequence"/>
</dbReference>
<dbReference type="InterPro" id="IPR055170">
    <property type="entry name" value="GFO_IDH_MocA-like_dom"/>
</dbReference>
<dbReference type="Pfam" id="PF01408">
    <property type="entry name" value="GFO_IDH_MocA"/>
    <property type="match status" value="1"/>
</dbReference>
<dbReference type="OrthoDB" id="179913at2"/>
<dbReference type="RefSeq" id="WP_153454943.1">
    <property type="nucleotide sequence ID" value="NZ_WEGJ01000020.1"/>
</dbReference>
<evidence type="ECO:0000259" key="2">
    <source>
        <dbReference type="Pfam" id="PF22725"/>
    </source>
</evidence>
<protein>
    <submittedName>
        <fullName evidence="3">Inositol 2-dehydrogenase/D-chiro-inositol 3-dehydrogenase</fullName>
        <ecNumber evidence="3">1.1.1.18</ecNumber>
    </submittedName>
</protein>
<name>A0A7K0CLI2_9ACTN</name>
<feature type="domain" description="Gfo/Idh/MocA-like oxidoreductase N-terminal" evidence="1">
    <location>
        <begin position="13"/>
        <end position="131"/>
    </location>
</feature>
<accession>A0A7K0CLI2</accession>
<dbReference type="EC" id="1.1.1.18" evidence="3"/>
<proteinExistence type="predicted"/>
<dbReference type="GO" id="GO:0050112">
    <property type="term" value="F:inositol 2-dehydrogenase (NAD+) activity"/>
    <property type="evidence" value="ECO:0007669"/>
    <property type="project" value="UniProtKB-EC"/>
</dbReference>
<dbReference type="SUPFAM" id="SSF55347">
    <property type="entry name" value="Glyceraldehyde-3-phosphate dehydrogenase-like, C-terminal domain"/>
    <property type="match status" value="1"/>
</dbReference>
<keyword evidence="4" id="KW-1185">Reference proteome</keyword>
<dbReference type="InterPro" id="IPR036291">
    <property type="entry name" value="NAD(P)-bd_dom_sf"/>
</dbReference>
<gene>
    <name evidence="3" type="primary">iolG_3</name>
    <name evidence="3" type="ORF">SRB5_45130</name>
</gene>
<dbReference type="AlphaFoldDB" id="A0A7K0CLI2"/>
<reference evidence="3 4" key="1">
    <citation type="submission" date="2019-10" db="EMBL/GenBank/DDBJ databases">
        <title>Streptomyces smaragdinus sp. nov. and Streptomyces fabii sp. nov., isolated from the gut of fungus growing-termite Macrotermes natalensis.</title>
        <authorList>
            <person name="Schwitalla J."/>
            <person name="Benndorf R."/>
            <person name="Martin K."/>
            <person name="De Beer W."/>
            <person name="Kaster A.-K."/>
            <person name="Vollmers J."/>
            <person name="Poulsen M."/>
            <person name="Beemelmanns C."/>
        </authorList>
    </citation>
    <scope>NUCLEOTIDE SEQUENCE [LARGE SCALE GENOMIC DNA]</scope>
    <source>
        <strain evidence="3 4">RB5</strain>
    </source>
</reference>
<dbReference type="SUPFAM" id="SSF51735">
    <property type="entry name" value="NAD(P)-binding Rossmann-fold domains"/>
    <property type="match status" value="1"/>
</dbReference>
<evidence type="ECO:0000259" key="1">
    <source>
        <dbReference type="Pfam" id="PF01408"/>
    </source>
</evidence>
<feature type="domain" description="GFO/IDH/MocA-like oxidoreductase" evidence="2">
    <location>
        <begin position="140"/>
        <end position="249"/>
    </location>
</feature>
<dbReference type="InterPro" id="IPR000683">
    <property type="entry name" value="Gfo/Idh/MocA-like_OxRdtase_N"/>
</dbReference>
<dbReference type="Gene3D" id="3.30.360.10">
    <property type="entry name" value="Dihydrodipicolinate Reductase, domain 2"/>
    <property type="match status" value="1"/>
</dbReference>
<sequence length="368" mass="39828">MTKSTAHDEKRLGVAVVGAGYWGPNLVRNFQSSPAFRLHWLCDLDIDRARRVLGSYSTVRATADYAEVLADPDVHAVAVATPAGTHLDVALAALRAGKHVLVEKPLAATFEDGERLVAEADERGLTLMCDHTYCYTPAVARIRELVRGGELGQIHYVDSVRINLGLVQKDIDVLWDLAPHDLSILDFILPADVRPVAVAAHGADPIGAGQACVAYLTLQLSTGAIAHVHVNWLSPTKVRTTMVGGSRRTLIWDDLNPAQRVALFDRGVDLTTPHDLGADERRDALVSYRTGDMIAPALGEREALRAMVDEFAGAIRERRPALTDGRAGLRVLDILEAASRSLEFRGAVVGLRAGTGRTPRTEPLGGRR</sequence>
<organism evidence="3 4">
    <name type="scientific">Streptomyces smaragdinus</name>
    <dbReference type="NCBI Taxonomy" id="2585196"/>
    <lineage>
        <taxon>Bacteria</taxon>
        <taxon>Bacillati</taxon>
        <taxon>Actinomycetota</taxon>
        <taxon>Actinomycetes</taxon>
        <taxon>Kitasatosporales</taxon>
        <taxon>Streptomycetaceae</taxon>
        <taxon>Streptomyces</taxon>
    </lineage>
</organism>
<keyword evidence="3" id="KW-0560">Oxidoreductase</keyword>
<dbReference type="PANTHER" id="PTHR43377:SF6">
    <property type="entry name" value="GFO_IDH_MOCA-LIKE OXIDOREDUCTASE N-TERMINAL DOMAIN-CONTAINING PROTEIN"/>
    <property type="match status" value="1"/>
</dbReference>
<dbReference type="PANTHER" id="PTHR43377">
    <property type="entry name" value="BILIVERDIN REDUCTASE A"/>
    <property type="match status" value="1"/>
</dbReference>
<dbReference type="Gene3D" id="3.40.50.720">
    <property type="entry name" value="NAD(P)-binding Rossmann-like Domain"/>
    <property type="match status" value="1"/>
</dbReference>
<dbReference type="InterPro" id="IPR051450">
    <property type="entry name" value="Gfo/Idh/MocA_Oxidoreductases"/>
</dbReference>
<evidence type="ECO:0000313" key="3">
    <source>
        <dbReference type="EMBL" id="MQY14348.1"/>
    </source>
</evidence>
<evidence type="ECO:0000313" key="4">
    <source>
        <dbReference type="Proteomes" id="UP000466345"/>
    </source>
</evidence>
<dbReference type="Pfam" id="PF22725">
    <property type="entry name" value="GFO_IDH_MocA_C3"/>
    <property type="match status" value="1"/>
</dbReference>
<dbReference type="GO" id="GO:0000166">
    <property type="term" value="F:nucleotide binding"/>
    <property type="evidence" value="ECO:0007669"/>
    <property type="project" value="InterPro"/>
</dbReference>
<dbReference type="EMBL" id="WEGJ01000020">
    <property type="protein sequence ID" value="MQY14348.1"/>
    <property type="molecule type" value="Genomic_DNA"/>
</dbReference>